<dbReference type="Proteomes" id="UP000199410">
    <property type="component" value="Unassembled WGS sequence"/>
</dbReference>
<accession>A0A1H9PTI8</accession>
<dbReference type="InterPro" id="IPR036388">
    <property type="entry name" value="WH-like_DNA-bd_sf"/>
</dbReference>
<evidence type="ECO:0000313" key="3">
    <source>
        <dbReference type="EMBL" id="SER51448.1"/>
    </source>
</evidence>
<dbReference type="Pfam" id="PF00293">
    <property type="entry name" value="NUDIX"/>
    <property type="match status" value="1"/>
</dbReference>
<evidence type="ECO:0000313" key="4">
    <source>
        <dbReference type="Proteomes" id="UP000199410"/>
    </source>
</evidence>
<evidence type="ECO:0000259" key="2">
    <source>
        <dbReference type="PROSITE" id="PS51462"/>
    </source>
</evidence>
<dbReference type="PANTHER" id="PTHR43736:SF1">
    <property type="entry name" value="DIHYDRONEOPTERIN TRIPHOSPHATE DIPHOSPHATASE"/>
    <property type="match status" value="1"/>
</dbReference>
<comment type="caution">
    <text evidence="3">The sequence shown here is derived from an EMBL/GenBank/DDBJ whole genome shotgun (WGS) entry which is preliminary data.</text>
</comment>
<dbReference type="CDD" id="cd18873">
    <property type="entry name" value="NUDIX_NadM_like"/>
    <property type="match status" value="1"/>
</dbReference>
<comment type="similarity">
    <text evidence="1">Belongs to the Nudix hydrolase family.</text>
</comment>
<dbReference type="AlphaFoldDB" id="A0A1H9PTI8"/>
<dbReference type="SUPFAM" id="SSF55811">
    <property type="entry name" value="Nudix"/>
    <property type="match status" value="1"/>
</dbReference>
<protein>
    <submittedName>
        <fullName evidence="3">ADP-ribose pyrophosphatase YjhB, NUDIX family</fullName>
    </submittedName>
</protein>
<dbReference type="SUPFAM" id="SSF46785">
    <property type="entry name" value="Winged helix' DNA-binding domain"/>
    <property type="match status" value="1"/>
</dbReference>
<proteinExistence type="inferred from homology"/>
<dbReference type="InterPro" id="IPR015797">
    <property type="entry name" value="NUDIX_hydrolase-like_dom_sf"/>
</dbReference>
<reference evidence="3 4" key="1">
    <citation type="submission" date="2016-10" db="EMBL/GenBank/DDBJ databases">
        <authorList>
            <person name="Varghese N."/>
            <person name="Submissions S."/>
        </authorList>
    </citation>
    <scope>NUCLEOTIDE SEQUENCE [LARGE SCALE GENOMIC DNA]</scope>
    <source>
        <strain evidence="3 4">TC-13</strain>
    </source>
</reference>
<sequence length="267" mass="30635">MMSKFRTEEEMLAHYDSSKYKTPDGYTADIAIFTITSEKTEEKAPPNMTLKIMLIKRAAKDADGNANIEGGKWALPGGFVDAHQKESAYIAAKRELKEETNVEGLHVQHFGVYDDINRDPRGWMISNAFYAIVPEEHMEQRQANDDADDVELFDIENVFTLQLAFDHRKIIADALEFIKKDMVQTTVAKNFLPQEFTLSELQRVLLTVEDDPRIANDSVFFTKAPKLPFIEKVVDVEGKPKKTKRNSFRPSQLYTFNDFEVVESIYH</sequence>
<name>A0A1H9PTI8_9BACI</name>
<evidence type="ECO:0000256" key="1">
    <source>
        <dbReference type="ARBA" id="ARBA00005582"/>
    </source>
</evidence>
<gene>
    <name evidence="3" type="ORF">SAMN02787113_03974</name>
</gene>
<dbReference type="PANTHER" id="PTHR43736">
    <property type="entry name" value="ADP-RIBOSE PYROPHOSPHATASE"/>
    <property type="match status" value="1"/>
</dbReference>
<dbReference type="InterPro" id="IPR036390">
    <property type="entry name" value="WH_DNA-bd_sf"/>
</dbReference>
<dbReference type="Gene3D" id="1.10.10.10">
    <property type="entry name" value="Winged helix-like DNA-binding domain superfamily/Winged helix DNA-binding domain"/>
    <property type="match status" value="1"/>
</dbReference>
<dbReference type="PROSITE" id="PS51462">
    <property type="entry name" value="NUDIX"/>
    <property type="match status" value="1"/>
</dbReference>
<dbReference type="Gene3D" id="3.90.79.10">
    <property type="entry name" value="Nucleoside Triphosphate Pyrophosphohydrolase"/>
    <property type="match status" value="1"/>
</dbReference>
<dbReference type="InterPro" id="IPR000086">
    <property type="entry name" value="NUDIX_hydrolase_dom"/>
</dbReference>
<organism evidence="3 4">
    <name type="scientific">Lysinibacillus fusiformis</name>
    <dbReference type="NCBI Taxonomy" id="28031"/>
    <lineage>
        <taxon>Bacteria</taxon>
        <taxon>Bacillati</taxon>
        <taxon>Bacillota</taxon>
        <taxon>Bacilli</taxon>
        <taxon>Bacillales</taxon>
        <taxon>Bacillaceae</taxon>
        <taxon>Lysinibacillus</taxon>
    </lineage>
</organism>
<dbReference type="EMBL" id="FOEL01000016">
    <property type="protein sequence ID" value="SER51448.1"/>
    <property type="molecule type" value="Genomic_DNA"/>
</dbReference>
<feature type="domain" description="Nudix hydrolase" evidence="2">
    <location>
        <begin position="25"/>
        <end position="179"/>
    </location>
</feature>